<proteinExistence type="predicted"/>
<name>A0AAN9C131_9CAEN</name>
<evidence type="ECO:0008006" key="3">
    <source>
        <dbReference type="Google" id="ProtNLM"/>
    </source>
</evidence>
<dbReference type="Proteomes" id="UP001374579">
    <property type="component" value="Unassembled WGS sequence"/>
</dbReference>
<organism evidence="1 2">
    <name type="scientific">Littorina saxatilis</name>
    <dbReference type="NCBI Taxonomy" id="31220"/>
    <lineage>
        <taxon>Eukaryota</taxon>
        <taxon>Metazoa</taxon>
        <taxon>Spiralia</taxon>
        <taxon>Lophotrochozoa</taxon>
        <taxon>Mollusca</taxon>
        <taxon>Gastropoda</taxon>
        <taxon>Caenogastropoda</taxon>
        <taxon>Littorinimorpha</taxon>
        <taxon>Littorinoidea</taxon>
        <taxon>Littorinidae</taxon>
        <taxon>Littorina</taxon>
    </lineage>
</organism>
<comment type="caution">
    <text evidence="1">The sequence shown here is derived from an EMBL/GenBank/DDBJ whole genome shotgun (WGS) entry which is preliminary data.</text>
</comment>
<sequence>MASLKPLAGKVCIVTGATRGIGKGIALQLGAAGATVYITGRTLKKREGDPVGGSLEETASEVKKKGGDCIPVQCDHSKDNDIKALFDRVSRDQDGQLDVLVNNAYSGVQAIANAYKKPFWEQDPGVWDEINVVGLRNHYICSVYAAKLMVPRKRGLIVNVSSAGGLSYLFNVAYGVGKEGCDRMAVDCAIELKKHNVAFVSLWPGAVRTENLIHIINEKGFGEGKDVKILEEAITSGETPEYAGLAVTHLAADPNVMKKTGRILIAADLGNEYGFVDVDGVRRSSMRELGFALSFTTKSPIFKKIIPSFIRIPCWMLSLAGNKF</sequence>
<dbReference type="AlphaFoldDB" id="A0AAN9C131"/>
<dbReference type="PANTHER" id="PTHR44147:SF2">
    <property type="entry name" value="DEHYDROGENASE_REDUCTASE SDR FAMILY MEMBER 1"/>
    <property type="match status" value="1"/>
</dbReference>
<keyword evidence="2" id="KW-1185">Reference proteome</keyword>
<protein>
    <recommendedName>
        <fullName evidence="3">Dehydrogenase/reductase SDR family member 1</fullName>
    </recommendedName>
</protein>
<accession>A0AAN9C131</accession>
<dbReference type="PANTHER" id="PTHR44147">
    <property type="entry name" value="DEHYDROGENASE/REDUCTASE SDR FAMILY MEMBER 1"/>
    <property type="match status" value="1"/>
</dbReference>
<dbReference type="CDD" id="cd09763">
    <property type="entry name" value="DHRS1-like_SDR_c"/>
    <property type="match status" value="1"/>
</dbReference>
<dbReference type="InterPro" id="IPR036291">
    <property type="entry name" value="NAD(P)-bd_dom_sf"/>
</dbReference>
<dbReference type="SUPFAM" id="SSF51735">
    <property type="entry name" value="NAD(P)-binding Rossmann-fold domains"/>
    <property type="match status" value="1"/>
</dbReference>
<dbReference type="EMBL" id="JBAMIC010000001">
    <property type="protein sequence ID" value="KAK7115417.1"/>
    <property type="molecule type" value="Genomic_DNA"/>
</dbReference>
<gene>
    <name evidence="1" type="ORF">V1264_001283</name>
</gene>
<reference evidence="1 2" key="1">
    <citation type="submission" date="2024-02" db="EMBL/GenBank/DDBJ databases">
        <title>Chromosome-scale genome assembly of the rough periwinkle Littorina saxatilis.</title>
        <authorList>
            <person name="De Jode A."/>
            <person name="Faria R."/>
            <person name="Formenti G."/>
            <person name="Sims Y."/>
            <person name="Smith T.P."/>
            <person name="Tracey A."/>
            <person name="Wood J.M.D."/>
            <person name="Zagrodzka Z.B."/>
            <person name="Johannesson K."/>
            <person name="Butlin R.K."/>
            <person name="Leder E.H."/>
        </authorList>
    </citation>
    <scope>NUCLEOTIDE SEQUENCE [LARGE SCALE GENOMIC DNA]</scope>
    <source>
        <strain evidence="1">Snail1</strain>
        <tissue evidence="1">Muscle</tissue>
    </source>
</reference>
<dbReference type="PRINTS" id="PR00081">
    <property type="entry name" value="GDHRDH"/>
</dbReference>
<evidence type="ECO:0000313" key="2">
    <source>
        <dbReference type="Proteomes" id="UP001374579"/>
    </source>
</evidence>
<evidence type="ECO:0000313" key="1">
    <source>
        <dbReference type="EMBL" id="KAK7115417.1"/>
    </source>
</evidence>
<dbReference type="Gene3D" id="3.40.50.720">
    <property type="entry name" value="NAD(P)-binding Rossmann-like Domain"/>
    <property type="match status" value="1"/>
</dbReference>
<dbReference type="Pfam" id="PF00106">
    <property type="entry name" value="adh_short"/>
    <property type="match status" value="1"/>
</dbReference>
<dbReference type="InterPro" id="IPR002347">
    <property type="entry name" value="SDR_fam"/>
</dbReference>